<organism evidence="1 2">
    <name type="scientific">Rhodococcus wratislaviensis</name>
    <name type="common">Tsukamurella wratislaviensis</name>
    <dbReference type="NCBI Taxonomy" id="44752"/>
    <lineage>
        <taxon>Bacteria</taxon>
        <taxon>Bacillati</taxon>
        <taxon>Actinomycetota</taxon>
        <taxon>Actinomycetes</taxon>
        <taxon>Mycobacteriales</taxon>
        <taxon>Nocardiaceae</taxon>
        <taxon>Rhodococcus</taxon>
    </lineage>
</organism>
<proteinExistence type="predicted"/>
<comment type="caution">
    <text evidence="1">The sequence shown here is derived from an EMBL/GenBank/DDBJ whole genome shotgun (WGS) entry which is preliminary data.</text>
</comment>
<dbReference type="EMBL" id="BHYM01000093">
    <property type="protein sequence ID" value="GCE44333.1"/>
    <property type="molecule type" value="Genomic_DNA"/>
</dbReference>
<gene>
    <name evidence="1" type="ORF">Rhow_008754</name>
</gene>
<reference evidence="1 2" key="1">
    <citation type="submission" date="2018-11" db="EMBL/GenBank/DDBJ databases">
        <title>Microbial catabolism of amino acid.</title>
        <authorList>
            <person name="Hibi M."/>
            <person name="Ogawa J."/>
        </authorList>
    </citation>
    <scope>NUCLEOTIDE SEQUENCE [LARGE SCALE GENOMIC DNA]</scope>
    <source>
        <strain evidence="1 2">C31-06</strain>
    </source>
</reference>
<protein>
    <submittedName>
        <fullName evidence="1">Uncharacterized protein</fullName>
    </submittedName>
</protein>
<evidence type="ECO:0000313" key="1">
    <source>
        <dbReference type="EMBL" id="GCE44333.1"/>
    </source>
</evidence>
<sequence>MGASRAAGEGCVACRAESGGRAISGRFDKLDAAMVSTLEKVLTS</sequence>
<accession>A0A402CL83</accession>
<dbReference type="Proteomes" id="UP000287519">
    <property type="component" value="Unassembled WGS sequence"/>
</dbReference>
<evidence type="ECO:0000313" key="2">
    <source>
        <dbReference type="Proteomes" id="UP000287519"/>
    </source>
</evidence>
<keyword evidence="2" id="KW-1185">Reference proteome</keyword>
<name>A0A402CL83_RHOWR</name>
<dbReference type="AlphaFoldDB" id="A0A402CL83"/>